<dbReference type="KEGG" id="lmoi:VV02_00150"/>
<protein>
    <recommendedName>
        <fullName evidence="6">AB hydrolase-1 domain-containing protein</fullName>
    </recommendedName>
</protein>
<accession>A0A0K1JDG9</accession>
<dbReference type="Pfam" id="PF08386">
    <property type="entry name" value="Abhydrolase_4"/>
    <property type="match status" value="1"/>
</dbReference>
<dbReference type="Pfam" id="PF00561">
    <property type="entry name" value="Abhydrolase_1"/>
    <property type="match status" value="1"/>
</dbReference>
<evidence type="ECO:0000256" key="1">
    <source>
        <dbReference type="SAM" id="SignalP"/>
    </source>
</evidence>
<evidence type="ECO:0000259" key="3">
    <source>
        <dbReference type="Pfam" id="PF08386"/>
    </source>
</evidence>
<dbReference type="GO" id="GO:0005737">
    <property type="term" value="C:cytoplasm"/>
    <property type="evidence" value="ECO:0007669"/>
    <property type="project" value="InterPro"/>
</dbReference>
<dbReference type="InterPro" id="IPR029058">
    <property type="entry name" value="AB_hydrolase_fold"/>
</dbReference>
<keyword evidence="5" id="KW-1185">Reference proteome</keyword>
<gene>
    <name evidence="4" type="ORF">VV02_00150</name>
</gene>
<organism evidence="4 5">
    <name type="scientific">Luteipulveratus mongoliensis</name>
    <dbReference type="NCBI Taxonomy" id="571913"/>
    <lineage>
        <taxon>Bacteria</taxon>
        <taxon>Bacillati</taxon>
        <taxon>Actinomycetota</taxon>
        <taxon>Actinomycetes</taxon>
        <taxon>Micrococcales</taxon>
        <taxon>Dermacoccaceae</taxon>
        <taxon>Luteipulveratus</taxon>
    </lineage>
</organism>
<dbReference type="Proteomes" id="UP000066480">
    <property type="component" value="Chromosome"/>
</dbReference>
<dbReference type="GO" id="GO:0004177">
    <property type="term" value="F:aminopeptidase activity"/>
    <property type="evidence" value="ECO:0007669"/>
    <property type="project" value="UniProtKB-EC"/>
</dbReference>
<dbReference type="AlphaFoldDB" id="A0A0K1JDG9"/>
<feature type="domain" description="AB hydrolase-1" evidence="2">
    <location>
        <begin position="91"/>
        <end position="240"/>
    </location>
</feature>
<feature type="domain" description="Peptidase S33 tripeptidyl aminopeptidase-like C-terminal" evidence="3">
    <location>
        <begin position="387"/>
        <end position="471"/>
    </location>
</feature>
<dbReference type="Gene3D" id="3.40.50.1820">
    <property type="entry name" value="alpha/beta hydrolase"/>
    <property type="match status" value="2"/>
</dbReference>
<dbReference type="RefSeq" id="WP_052589168.1">
    <property type="nucleotide sequence ID" value="NZ_CP011112.1"/>
</dbReference>
<evidence type="ECO:0000313" key="4">
    <source>
        <dbReference type="EMBL" id="AKU14650.1"/>
    </source>
</evidence>
<dbReference type="InterPro" id="IPR000073">
    <property type="entry name" value="AB_hydrolase_1"/>
</dbReference>
<name>A0A0K1JDG9_9MICO</name>
<dbReference type="PANTHER" id="PTHR43722:SF1">
    <property type="entry name" value="PROLINE IMINOPEPTIDASE"/>
    <property type="match status" value="1"/>
</dbReference>
<dbReference type="PATRIC" id="fig|571913.6.peg.30"/>
<dbReference type="PANTHER" id="PTHR43722">
    <property type="entry name" value="PROLINE IMINOPEPTIDASE"/>
    <property type="match status" value="1"/>
</dbReference>
<feature type="chain" id="PRO_5005461858" description="AB hydrolase-1 domain-containing protein" evidence="1">
    <location>
        <begin position="25"/>
        <end position="473"/>
    </location>
</feature>
<feature type="signal peptide" evidence="1">
    <location>
        <begin position="1"/>
        <end position="24"/>
    </location>
</feature>
<dbReference type="GO" id="GO:0006508">
    <property type="term" value="P:proteolysis"/>
    <property type="evidence" value="ECO:0007669"/>
    <property type="project" value="InterPro"/>
</dbReference>
<evidence type="ECO:0000313" key="5">
    <source>
        <dbReference type="Proteomes" id="UP000066480"/>
    </source>
</evidence>
<dbReference type="InterPro" id="IPR013595">
    <property type="entry name" value="Pept_S33_TAP-like_C"/>
</dbReference>
<reference evidence="4 5" key="1">
    <citation type="submission" date="2015-03" db="EMBL/GenBank/DDBJ databases">
        <title>Luteipulveratus halotolerans sp. nov., a novel actinobacterium (Dermacoccaceae) from Sarawak, Malaysia.</title>
        <authorList>
            <person name="Juboi H."/>
            <person name="Basik A."/>
            <person name="Shamsul S.S."/>
            <person name="Arnold P."/>
            <person name="Schmitt E.K."/>
            <person name="Sanglier J.-J."/>
            <person name="Yeo T."/>
        </authorList>
    </citation>
    <scope>NUCLEOTIDE SEQUENCE [LARGE SCALE GENOMIC DNA]</scope>
    <source>
        <strain evidence="4 5">MN07-A0370</strain>
    </source>
</reference>
<dbReference type="SUPFAM" id="SSF53474">
    <property type="entry name" value="alpha/beta-Hydrolases"/>
    <property type="match status" value="1"/>
</dbReference>
<evidence type="ECO:0008006" key="6">
    <source>
        <dbReference type="Google" id="ProtNLM"/>
    </source>
</evidence>
<proteinExistence type="predicted"/>
<keyword evidence="1" id="KW-0732">Signal</keyword>
<dbReference type="EMBL" id="CP011112">
    <property type="protein sequence ID" value="AKU14650.1"/>
    <property type="molecule type" value="Genomic_DNA"/>
</dbReference>
<dbReference type="InterPro" id="IPR005944">
    <property type="entry name" value="Pro_iminopeptidase"/>
</dbReference>
<sequence length="473" mass="50759">MRRRTVIAAALAVPLNLAGGMACAATPSPGRTAATPAAASGPVLEGQAPCAGIEGFSCSTLRVPLDHGRRTPGSLDLKVAAANNVNAPRGVLLVLSGGPGQPGVSLVNRVRTYFDPKVLQDYRMVMIDQRGTGPDGINCADLQAATGGSDFLTPKREDVISCATQIGRTRNFYRTPDTVNDLELLRRALGVRRMAVDGVSYGTYTAEHYTLRYPSRVSALVLDSVVPHRGFDPFSADGMAATKRVLTDTCRKSTTCTTDPVADLAWLVRHGEIDGQRINGTELLDALGVMSLSSVNPTFEGIPGVLHKARTGDTAPLKNLLEQTSSVGAPHDQMSAGLHMATLCADLRFPWGDSATPVARRQAPLDRAVQRLNSKDLYPYDKATARALAPVEGCLNWPVSRPSEQPRAQTLRPPTLIVHGRNDLFCPVEWAYEEKRYAPRGKVVVIDGIGHSVQGSPTNPTARNEVRNFLNAR</sequence>
<dbReference type="STRING" id="571913.VV02_00150"/>
<dbReference type="OrthoDB" id="5902829at2"/>
<dbReference type="PROSITE" id="PS51257">
    <property type="entry name" value="PROKAR_LIPOPROTEIN"/>
    <property type="match status" value="1"/>
</dbReference>
<evidence type="ECO:0000259" key="2">
    <source>
        <dbReference type="Pfam" id="PF00561"/>
    </source>
</evidence>